<dbReference type="EMBL" id="CAJDYZ010010688">
    <property type="protein sequence ID" value="CAD1478331.1"/>
    <property type="molecule type" value="Genomic_DNA"/>
</dbReference>
<keyword evidence="2" id="KW-1185">Reference proteome</keyword>
<organism evidence="1 2">
    <name type="scientific">Heterotrigona itama</name>
    <dbReference type="NCBI Taxonomy" id="395501"/>
    <lineage>
        <taxon>Eukaryota</taxon>
        <taxon>Metazoa</taxon>
        <taxon>Ecdysozoa</taxon>
        <taxon>Arthropoda</taxon>
        <taxon>Hexapoda</taxon>
        <taxon>Insecta</taxon>
        <taxon>Pterygota</taxon>
        <taxon>Neoptera</taxon>
        <taxon>Endopterygota</taxon>
        <taxon>Hymenoptera</taxon>
        <taxon>Apocrita</taxon>
        <taxon>Aculeata</taxon>
        <taxon>Apoidea</taxon>
        <taxon>Anthophila</taxon>
        <taxon>Apidae</taxon>
        <taxon>Heterotrigona</taxon>
    </lineage>
</organism>
<comment type="caution">
    <text evidence="1">The sequence shown here is derived from an EMBL/GenBank/DDBJ whole genome shotgun (WGS) entry which is preliminary data.</text>
</comment>
<dbReference type="OrthoDB" id="6621371at2759"/>
<protein>
    <submittedName>
        <fullName evidence="1">Uncharacterized protein</fullName>
    </submittedName>
</protein>
<reference evidence="1" key="1">
    <citation type="submission" date="2020-07" db="EMBL/GenBank/DDBJ databases">
        <authorList>
            <person name="Nazaruddin N."/>
        </authorList>
    </citation>
    <scope>NUCLEOTIDE SEQUENCE</scope>
</reference>
<dbReference type="AlphaFoldDB" id="A0A6V7HCY4"/>
<sequence length="85" mass="9880">MADVRNGHSPLRKFLVKVRTLSSIVANFRGKITYGNRIIGLEKQERNGEENQAKVSLFKNDLQVSQSVWPIHHRQRAKERRDIGR</sequence>
<name>A0A6V7HCY4_9HYME</name>
<gene>
    <name evidence="1" type="ORF">MHI_LOCUS789842</name>
</gene>
<evidence type="ECO:0000313" key="1">
    <source>
        <dbReference type="EMBL" id="CAD1478331.1"/>
    </source>
</evidence>
<evidence type="ECO:0000313" key="2">
    <source>
        <dbReference type="Proteomes" id="UP000752696"/>
    </source>
</evidence>
<accession>A0A6V7HCY4</accession>
<proteinExistence type="predicted"/>
<dbReference type="Proteomes" id="UP000752696">
    <property type="component" value="Unassembled WGS sequence"/>
</dbReference>